<dbReference type="PROSITE" id="PS51294">
    <property type="entry name" value="HTH_MYB"/>
    <property type="match status" value="1"/>
</dbReference>
<keyword evidence="4" id="KW-0010">Activator</keyword>
<feature type="region of interest" description="Disordered" evidence="8">
    <location>
        <begin position="131"/>
        <end position="167"/>
    </location>
</feature>
<dbReference type="InterPro" id="IPR001005">
    <property type="entry name" value="SANT/Myb"/>
</dbReference>
<dbReference type="Pfam" id="PF00249">
    <property type="entry name" value="Myb_DNA-binding"/>
    <property type="match status" value="1"/>
</dbReference>
<dbReference type="Gene3D" id="1.10.10.60">
    <property type="entry name" value="Homeodomain-like"/>
    <property type="match status" value="1"/>
</dbReference>
<organism evidence="11">
    <name type="scientific">Picocystis salinarum</name>
    <dbReference type="NCBI Taxonomy" id="88271"/>
    <lineage>
        <taxon>Eukaryota</taxon>
        <taxon>Viridiplantae</taxon>
        <taxon>Chlorophyta</taxon>
        <taxon>Picocystophyceae</taxon>
        <taxon>Picocystales</taxon>
        <taxon>Picocystaceae</taxon>
        <taxon>Picocystis</taxon>
    </lineage>
</organism>
<name>A0A7S3U9I0_9CHLO</name>
<keyword evidence="5" id="KW-0804">Transcription</keyword>
<keyword evidence="6" id="KW-0539">Nucleus</keyword>
<dbReference type="InterPro" id="IPR001789">
    <property type="entry name" value="Sig_transdc_resp-reg_receiver"/>
</dbReference>
<dbReference type="SMART" id="SM00448">
    <property type="entry name" value="REC"/>
    <property type="match status" value="1"/>
</dbReference>
<dbReference type="InterPro" id="IPR006447">
    <property type="entry name" value="Myb_dom_plants"/>
</dbReference>
<dbReference type="PANTHER" id="PTHR43874:SF7">
    <property type="entry name" value="TWO-COMPONENT RESPONSE REGULATOR ARR10"/>
    <property type="match status" value="1"/>
</dbReference>
<dbReference type="SUPFAM" id="SSF52172">
    <property type="entry name" value="CheY-like"/>
    <property type="match status" value="1"/>
</dbReference>
<evidence type="ECO:0000256" key="7">
    <source>
        <dbReference type="PROSITE-ProRule" id="PRU00169"/>
    </source>
</evidence>
<evidence type="ECO:0000256" key="2">
    <source>
        <dbReference type="ARBA" id="ARBA00023012"/>
    </source>
</evidence>
<feature type="domain" description="HTH myb-type" evidence="10">
    <location>
        <begin position="166"/>
        <end position="225"/>
    </location>
</feature>
<gene>
    <name evidence="11" type="ORF">PSAL00342_LOCUS1135</name>
</gene>
<dbReference type="EMBL" id="HBIS01001300">
    <property type="protein sequence ID" value="CAE0607318.1"/>
    <property type="molecule type" value="Transcribed_RNA"/>
</dbReference>
<evidence type="ECO:0000256" key="3">
    <source>
        <dbReference type="ARBA" id="ARBA00023015"/>
    </source>
</evidence>
<dbReference type="InterPro" id="IPR017930">
    <property type="entry name" value="Myb_dom"/>
</dbReference>
<dbReference type="NCBIfam" id="TIGR01557">
    <property type="entry name" value="myb_SHAQKYF"/>
    <property type="match status" value="1"/>
</dbReference>
<dbReference type="GO" id="GO:0003700">
    <property type="term" value="F:DNA-binding transcription factor activity"/>
    <property type="evidence" value="ECO:0007669"/>
    <property type="project" value="UniProtKB-UniRule"/>
</dbReference>
<dbReference type="Gene3D" id="3.40.50.2300">
    <property type="match status" value="1"/>
</dbReference>
<dbReference type="GO" id="GO:0000160">
    <property type="term" value="P:phosphorelay signal transduction system"/>
    <property type="evidence" value="ECO:0007669"/>
    <property type="project" value="UniProtKB-KW"/>
</dbReference>
<evidence type="ECO:0008006" key="12">
    <source>
        <dbReference type="Google" id="ProtNLM"/>
    </source>
</evidence>
<evidence type="ECO:0000256" key="4">
    <source>
        <dbReference type="ARBA" id="ARBA00023159"/>
    </source>
</evidence>
<reference evidence="11" key="1">
    <citation type="submission" date="2021-01" db="EMBL/GenBank/DDBJ databases">
        <authorList>
            <person name="Corre E."/>
            <person name="Pelletier E."/>
            <person name="Niang G."/>
            <person name="Scheremetjew M."/>
            <person name="Finn R."/>
            <person name="Kale V."/>
            <person name="Holt S."/>
            <person name="Cochrane G."/>
            <person name="Meng A."/>
            <person name="Brown T."/>
            <person name="Cohen L."/>
        </authorList>
    </citation>
    <scope>NUCLEOTIDE SEQUENCE</scope>
    <source>
        <strain evidence="11">CCMP1897</strain>
    </source>
</reference>
<evidence type="ECO:0000313" key="11">
    <source>
        <dbReference type="EMBL" id="CAE0607318.1"/>
    </source>
</evidence>
<evidence type="ECO:0000256" key="8">
    <source>
        <dbReference type="SAM" id="MobiDB-lite"/>
    </source>
</evidence>
<dbReference type="PANTHER" id="PTHR43874">
    <property type="entry name" value="TWO-COMPONENT RESPONSE REGULATOR"/>
    <property type="match status" value="1"/>
</dbReference>
<dbReference type="InterPro" id="IPR011006">
    <property type="entry name" value="CheY-like_superfamily"/>
</dbReference>
<dbReference type="GO" id="GO:0003677">
    <property type="term" value="F:DNA binding"/>
    <property type="evidence" value="ECO:0007669"/>
    <property type="project" value="UniProtKB-KW"/>
</dbReference>
<dbReference type="GO" id="GO:0005634">
    <property type="term" value="C:nucleus"/>
    <property type="evidence" value="ECO:0007669"/>
    <property type="project" value="UniProtKB-SubCell"/>
</dbReference>
<evidence type="ECO:0000256" key="1">
    <source>
        <dbReference type="ARBA" id="ARBA00022553"/>
    </source>
</evidence>
<evidence type="ECO:0000259" key="10">
    <source>
        <dbReference type="PROSITE" id="PS51294"/>
    </source>
</evidence>
<dbReference type="CDD" id="cd17584">
    <property type="entry name" value="REC_typeB_ARR-like"/>
    <property type="match status" value="1"/>
</dbReference>
<feature type="modified residue" description="4-aspartylphosphate" evidence="7">
    <location>
        <position position="60"/>
    </location>
</feature>
<dbReference type="PROSITE" id="PS50110">
    <property type="entry name" value="RESPONSE_REGULATORY"/>
    <property type="match status" value="1"/>
</dbReference>
<dbReference type="SUPFAM" id="SSF46689">
    <property type="entry name" value="Homeodomain-like"/>
    <property type="match status" value="1"/>
</dbReference>
<sequence length="405" mass="44538">MEDLPAGLRVLVVDDDPLCLMIVEKMLRRCNYTVTTCNRAIKAMDMLREDKSRFDIVLSDVYMPDMDGFRLLEMVGLELDVPVIMMSANGETSVVLRGITHGAVDYLLKPVRIEELRNIWQHVVRKKQSHVSLHEDREIESRDDRSSAGKDSKRKGKGVEDSEGGSSKKPRVIWTVELHQQFVNAVNQLGIEKAVPKRILDLMNVQGLTRENVASHLQKYRLYLKRLSGSNQLGPGSDQSHFGMLGPGMGHVVPGQHGGMMVRPVGQNGMGMVPPGQFVHGQPMGQPYHPMGRAAGAGPPPSAVGLPSGGLHSAHSGMYSGQRSQYMGGQNTYPSHIQMDSRTSGEMGAQHGEHHAQVQYQNHQHAGNDVDLGSYDVDLSGVDASDQLDDILSVFLKDNVGHEEK</sequence>
<evidence type="ECO:0000259" key="9">
    <source>
        <dbReference type="PROSITE" id="PS50110"/>
    </source>
</evidence>
<evidence type="ECO:0000256" key="5">
    <source>
        <dbReference type="ARBA" id="ARBA00023163"/>
    </source>
</evidence>
<dbReference type="InterPro" id="IPR045279">
    <property type="entry name" value="ARR-like"/>
</dbReference>
<dbReference type="InterPro" id="IPR009057">
    <property type="entry name" value="Homeodomain-like_sf"/>
</dbReference>
<dbReference type="AlphaFoldDB" id="A0A7S3U9I0"/>
<evidence type="ECO:0000256" key="6">
    <source>
        <dbReference type="ARBA" id="ARBA00023242"/>
    </source>
</evidence>
<proteinExistence type="predicted"/>
<dbReference type="GO" id="GO:0009736">
    <property type="term" value="P:cytokinin-activated signaling pathway"/>
    <property type="evidence" value="ECO:0007669"/>
    <property type="project" value="InterPro"/>
</dbReference>
<dbReference type="Pfam" id="PF00072">
    <property type="entry name" value="Response_reg"/>
    <property type="match status" value="1"/>
</dbReference>
<accession>A0A7S3U9I0</accession>
<dbReference type="FunFam" id="1.10.10.60:FF:000007">
    <property type="entry name" value="Two-component response regulator"/>
    <property type="match status" value="1"/>
</dbReference>
<feature type="compositionally biased region" description="Basic and acidic residues" evidence="8">
    <location>
        <begin position="132"/>
        <end position="151"/>
    </location>
</feature>
<keyword evidence="1 7" id="KW-0597">Phosphoprotein</keyword>
<feature type="domain" description="Response regulatory" evidence="9">
    <location>
        <begin position="9"/>
        <end position="124"/>
    </location>
</feature>
<keyword evidence="3" id="KW-0805">Transcription regulation</keyword>
<protein>
    <recommendedName>
        <fullName evidence="12">Two-component response regulator</fullName>
    </recommendedName>
</protein>
<keyword evidence="2" id="KW-0902">Two-component regulatory system</keyword>